<sequence length="489" mass="56888">MLEGELEHARVVTGNHQREAESSYREVSSAKLKLSQQILDQSKKLQEQRKAKNIVGKRIEQLEDSNPALELQVKMLRETGAERDEGAQNLHEDLRNQIRTVTMELEKTTTHFQNRCKTLKQVVTHESSMRDAEKKEHKRASDQADEDHQHHIKRLISKYTAEIDHNKTQLSAEKDALAKTKAAFQETERQLMEQRVKNEEAREEAKRKAMEEQRRLEALKLGEYQQRLEALEKQRDQIQEKALQQSKDHDRLLDNRRKHILVYKQKVDKLEDEHKTRLASLRDYDEQLRLTNQTLRDFKDSADRARVALEDWEAKLSNKSADHLSERNALMHRHQNQMNTHEQRLRAVEGEIVRITARNKAFRQQRADLSALSLGILSTLGFSSDRNERTGEKLQGSARDRAKHKAYEMFARLDANADGGLSLDEIVRSLRLDPTVQEKLDLSGDDEQGDIQQIKLWFGMADANSDERISQLELIDVLTKMYTSADRKQ</sequence>
<dbReference type="EMBL" id="HBIV01028274">
    <property type="protein sequence ID" value="CAE0668608.1"/>
    <property type="molecule type" value="Transcribed_RNA"/>
</dbReference>
<dbReference type="InterPro" id="IPR011992">
    <property type="entry name" value="EF-hand-dom_pair"/>
</dbReference>
<evidence type="ECO:0000256" key="2">
    <source>
        <dbReference type="SAM" id="MobiDB-lite"/>
    </source>
</evidence>
<feature type="coiled-coil region" evidence="1">
    <location>
        <begin position="170"/>
        <end position="358"/>
    </location>
</feature>
<feature type="domain" description="EF-hand" evidence="3">
    <location>
        <begin position="401"/>
        <end position="436"/>
    </location>
</feature>
<gene>
    <name evidence="4" type="ORF">LGLO00237_LOCUS20233</name>
</gene>
<dbReference type="SUPFAM" id="SSF47473">
    <property type="entry name" value="EF-hand"/>
    <property type="match status" value="1"/>
</dbReference>
<feature type="domain" description="EF-hand" evidence="3">
    <location>
        <begin position="449"/>
        <end position="484"/>
    </location>
</feature>
<dbReference type="AlphaFoldDB" id="A0A7S3Z180"/>
<evidence type="ECO:0000313" key="4">
    <source>
        <dbReference type="EMBL" id="CAE0668608.1"/>
    </source>
</evidence>
<evidence type="ECO:0000259" key="3">
    <source>
        <dbReference type="PROSITE" id="PS50222"/>
    </source>
</evidence>
<name>A0A7S3Z180_9EUKA</name>
<evidence type="ECO:0000256" key="1">
    <source>
        <dbReference type="SAM" id="Coils"/>
    </source>
</evidence>
<dbReference type="GO" id="GO:0005509">
    <property type="term" value="F:calcium ion binding"/>
    <property type="evidence" value="ECO:0007669"/>
    <property type="project" value="InterPro"/>
</dbReference>
<keyword evidence="1" id="KW-0175">Coiled coil</keyword>
<feature type="region of interest" description="Disordered" evidence="2">
    <location>
        <begin position="123"/>
        <end position="148"/>
    </location>
</feature>
<reference evidence="4" key="1">
    <citation type="submission" date="2021-01" db="EMBL/GenBank/DDBJ databases">
        <authorList>
            <person name="Corre E."/>
            <person name="Pelletier E."/>
            <person name="Niang G."/>
            <person name="Scheremetjew M."/>
            <person name="Finn R."/>
            <person name="Kale V."/>
            <person name="Holt S."/>
            <person name="Cochrane G."/>
            <person name="Meng A."/>
            <person name="Brown T."/>
            <person name="Cohen L."/>
        </authorList>
    </citation>
    <scope>NUCLEOTIDE SEQUENCE</scope>
    <source>
        <strain evidence="4">CCCM811</strain>
    </source>
</reference>
<feature type="coiled-coil region" evidence="1">
    <location>
        <begin position="45"/>
        <end position="79"/>
    </location>
</feature>
<dbReference type="InterPro" id="IPR002048">
    <property type="entry name" value="EF_hand_dom"/>
</dbReference>
<dbReference type="Gene3D" id="1.10.238.10">
    <property type="entry name" value="EF-hand"/>
    <property type="match status" value="1"/>
</dbReference>
<organism evidence="4">
    <name type="scientific">Lotharella globosa</name>
    <dbReference type="NCBI Taxonomy" id="91324"/>
    <lineage>
        <taxon>Eukaryota</taxon>
        <taxon>Sar</taxon>
        <taxon>Rhizaria</taxon>
        <taxon>Cercozoa</taxon>
        <taxon>Chlorarachniophyceae</taxon>
        <taxon>Lotharella</taxon>
    </lineage>
</organism>
<dbReference type="SMART" id="SM00054">
    <property type="entry name" value="EFh"/>
    <property type="match status" value="2"/>
</dbReference>
<protein>
    <recommendedName>
        <fullName evidence="3">EF-hand domain-containing protein</fullName>
    </recommendedName>
</protein>
<feature type="region of interest" description="Disordered" evidence="2">
    <location>
        <begin position="1"/>
        <end position="24"/>
    </location>
</feature>
<proteinExistence type="predicted"/>
<accession>A0A7S3Z180</accession>
<feature type="compositionally biased region" description="Basic and acidic residues" evidence="2">
    <location>
        <begin position="127"/>
        <end position="148"/>
    </location>
</feature>
<dbReference type="PROSITE" id="PS50222">
    <property type="entry name" value="EF_HAND_2"/>
    <property type="match status" value="2"/>
</dbReference>